<sequence>MDILKDLEPQKVFYYFEQICRIPHGSGNIDRLSDYLAAFAKERKLVCIQDELKNVIIIKEAAPGYEKEAPIILQGHMDMVAVKKPGASIDMEKQGLELKVDGDYVYAENTSLGGDDGIAVAYALAILDDETLQHPKLEIIITVDEEVGMDGARGIDVSMLEGKRMLNLDSEEEGILWAGCAGGARVDWSVPVTWEMRSGSICEVSIKGLSGGHSGAEIDKERGNANCLLGRLMEELQDMQGFSIAQLAGGLADNAIPREASAAVIVDSGKETELMAAIKRVEAELKQELQTKDPGVFIEAGDLVKGSIRCLTEESVKKVSYLLFTAPNGVQAMSADIQGLVETSLNMGVMELKENAFEAHFSVRSSLESAKWVLIKRLKRLVETAGGAQGVQGDYPGWTYQVHSPFRDMAAQVYREMFKTGPEVRAIHAGLECGLLSAKIPGLECISIGPDMKDIHTTEERLSISSTERMWNYVLAILKQK</sequence>
<dbReference type="PIRSF" id="PIRSF016599">
    <property type="entry name" value="Xaa-His_dipept"/>
    <property type="match status" value="1"/>
</dbReference>
<dbReference type="InterPro" id="IPR011650">
    <property type="entry name" value="Peptidase_M20_dimer"/>
</dbReference>
<evidence type="ECO:0000259" key="1">
    <source>
        <dbReference type="Pfam" id="PF07687"/>
    </source>
</evidence>
<organism evidence="2 3">
    <name type="scientific">Kineothrix sedimenti</name>
    <dbReference type="NCBI Taxonomy" id="3123317"/>
    <lineage>
        <taxon>Bacteria</taxon>
        <taxon>Bacillati</taxon>
        <taxon>Bacillota</taxon>
        <taxon>Clostridia</taxon>
        <taxon>Lachnospirales</taxon>
        <taxon>Lachnospiraceae</taxon>
        <taxon>Kineothrix</taxon>
    </lineage>
</organism>
<gene>
    <name evidence="2" type="ORF">V6984_16320</name>
</gene>
<dbReference type="RefSeq" id="WP_342756666.1">
    <property type="nucleotide sequence ID" value="NZ_CP146256.1"/>
</dbReference>
<feature type="domain" description="Peptidase M20 dimerisation" evidence="1">
    <location>
        <begin position="205"/>
        <end position="289"/>
    </location>
</feature>
<dbReference type="SUPFAM" id="SSF53187">
    <property type="entry name" value="Zn-dependent exopeptidases"/>
    <property type="match status" value="1"/>
</dbReference>
<dbReference type="EMBL" id="CP146256">
    <property type="protein sequence ID" value="XAH73057.1"/>
    <property type="molecule type" value="Genomic_DNA"/>
</dbReference>
<dbReference type="Gene3D" id="3.40.630.10">
    <property type="entry name" value="Zn peptidases"/>
    <property type="match status" value="2"/>
</dbReference>
<dbReference type="PANTHER" id="PTHR43501">
    <property type="entry name" value="CYTOSOL NON-SPECIFIC DIPEPTIDASE"/>
    <property type="match status" value="1"/>
</dbReference>
<dbReference type="PRINTS" id="PR00934">
    <property type="entry name" value="XHISDIPTASE"/>
</dbReference>
<reference evidence="2 3" key="1">
    <citation type="submission" date="2024-02" db="EMBL/GenBank/DDBJ databases">
        <title>Bacterial strain from lacustrine sediment.</title>
        <authorList>
            <person name="Petit C."/>
            <person name="Fadhlaoui K."/>
        </authorList>
    </citation>
    <scope>NUCLEOTIDE SEQUENCE [LARGE SCALE GENOMIC DNA]</scope>
    <source>
        <strain evidence="2 3">IPX-CK</strain>
    </source>
</reference>
<dbReference type="InterPro" id="IPR002933">
    <property type="entry name" value="Peptidase_M20"/>
</dbReference>
<dbReference type="CDD" id="cd03890">
    <property type="entry name" value="M20_pepD"/>
    <property type="match status" value="1"/>
</dbReference>
<keyword evidence="3" id="KW-1185">Reference proteome</keyword>
<dbReference type="NCBIfam" id="TIGR01893">
    <property type="entry name" value="aa-his-dipept"/>
    <property type="match status" value="1"/>
</dbReference>
<dbReference type="PANTHER" id="PTHR43501:SF1">
    <property type="entry name" value="CYTOSOL NON-SPECIFIC DIPEPTIDASE"/>
    <property type="match status" value="1"/>
</dbReference>
<accession>A0ABZ3ETN7</accession>
<protein>
    <submittedName>
        <fullName evidence="2">Aminoacyl-histidine dipeptidase</fullName>
    </submittedName>
</protein>
<name>A0ABZ3ETN7_9FIRM</name>
<dbReference type="Proteomes" id="UP001451571">
    <property type="component" value="Chromosome"/>
</dbReference>
<dbReference type="Pfam" id="PF07687">
    <property type="entry name" value="M20_dimer"/>
    <property type="match status" value="1"/>
</dbReference>
<evidence type="ECO:0000313" key="2">
    <source>
        <dbReference type="EMBL" id="XAH73057.1"/>
    </source>
</evidence>
<dbReference type="Pfam" id="PF01546">
    <property type="entry name" value="Peptidase_M20"/>
    <property type="match status" value="1"/>
</dbReference>
<evidence type="ECO:0000313" key="3">
    <source>
        <dbReference type="Proteomes" id="UP001451571"/>
    </source>
</evidence>
<dbReference type="InterPro" id="IPR001160">
    <property type="entry name" value="Peptidase_M20C"/>
</dbReference>
<proteinExistence type="predicted"/>